<dbReference type="GO" id="GO:0004407">
    <property type="term" value="F:histone deacetylase activity"/>
    <property type="evidence" value="ECO:0007669"/>
    <property type="project" value="TreeGrafter"/>
</dbReference>
<name>A0A7W2KYV2_PSEPU</name>
<comment type="similarity">
    <text evidence="2">Belongs to the histone deacetylase family.</text>
</comment>
<reference evidence="7 8" key="1">
    <citation type="submission" date="2020-07" db="EMBL/GenBank/DDBJ databases">
        <title>Diversity of carbapenemase encoding genes among Pseudomonas putida group clinical isolates in a tertiary Brazilian hospital.</title>
        <authorList>
            <person name="Alberto-Lei F."/>
            <person name="Nodari C.S."/>
            <person name="Streling A.P."/>
            <person name="Paulino J.T."/>
            <person name="Bessa-Neto F.O."/>
            <person name="Cayo R."/>
            <person name="Gales A.C."/>
        </authorList>
    </citation>
    <scope>NUCLEOTIDE SEQUENCE [LARGE SCALE GENOMIC DNA]</scope>
    <source>
        <strain evidence="7 8">12464</strain>
    </source>
</reference>
<accession>A0A7W2KYV2</accession>
<evidence type="ECO:0000256" key="2">
    <source>
        <dbReference type="ARBA" id="ARBA00005947"/>
    </source>
</evidence>
<dbReference type="PRINTS" id="PR01270">
    <property type="entry name" value="HDASUPER"/>
</dbReference>
<evidence type="ECO:0000256" key="4">
    <source>
        <dbReference type="ARBA" id="ARBA00022801"/>
    </source>
</evidence>
<keyword evidence="5" id="KW-0862">Zinc</keyword>
<keyword evidence="3" id="KW-0479">Metal-binding</keyword>
<dbReference type="PANTHER" id="PTHR10625">
    <property type="entry name" value="HISTONE DEACETYLASE HDAC1-RELATED"/>
    <property type="match status" value="1"/>
</dbReference>
<sequence length="343" mass="37047">MKAFHSPDSLLHAPATYFRRGKAIAHLEQPARYDLLLAAARHAGHDIDLASAFGVEPILRVHSGRYLNFLKAAWDRRAEIEPGLEHILPSHFKRPEMQHYPTHIIGQVGFHMADLSTPIHAQTYQAVMASADVALSAARHAASHGHAYGLCRPPGHHASVESAGGFCFVNNTAVAAAYLGDTLKCRVGVIDIDVHHGNGTQHVFYDRDDVVTVSIHADPSNFMPYYAGYGDETGQHRGLGYNLNLPLPHGSGDEVYLAAIEHALEFCQRLGVEALVVALGLDASEEDPNGALAVTTQGFREAGKRLGGTCWPTALVQEGGYLSEILGENLRAVLDGFDSARGL</sequence>
<dbReference type="GO" id="GO:0016787">
    <property type="term" value="F:hydrolase activity"/>
    <property type="evidence" value="ECO:0007669"/>
    <property type="project" value="UniProtKB-KW"/>
</dbReference>
<proteinExistence type="inferred from homology"/>
<keyword evidence="4" id="KW-0378">Hydrolase</keyword>
<dbReference type="Pfam" id="PF00850">
    <property type="entry name" value="Hist_deacetyl"/>
    <property type="match status" value="1"/>
</dbReference>
<dbReference type="InterPro" id="IPR000286">
    <property type="entry name" value="HDACs"/>
</dbReference>
<dbReference type="GO" id="GO:0046872">
    <property type="term" value="F:metal ion binding"/>
    <property type="evidence" value="ECO:0007669"/>
    <property type="project" value="UniProtKB-KW"/>
</dbReference>
<dbReference type="RefSeq" id="WP_054899719.1">
    <property type="nucleotide sequence ID" value="NZ_CP060529.1"/>
</dbReference>
<dbReference type="GO" id="GO:0040029">
    <property type="term" value="P:epigenetic regulation of gene expression"/>
    <property type="evidence" value="ECO:0007669"/>
    <property type="project" value="TreeGrafter"/>
</dbReference>
<organism evidence="7 8">
    <name type="scientific">Pseudomonas putida</name>
    <name type="common">Arthrobacter siderocapsulatus</name>
    <dbReference type="NCBI Taxonomy" id="303"/>
    <lineage>
        <taxon>Bacteria</taxon>
        <taxon>Pseudomonadati</taxon>
        <taxon>Pseudomonadota</taxon>
        <taxon>Gammaproteobacteria</taxon>
        <taxon>Pseudomonadales</taxon>
        <taxon>Pseudomonadaceae</taxon>
        <taxon>Pseudomonas</taxon>
    </lineage>
</organism>
<dbReference type="SUPFAM" id="SSF52768">
    <property type="entry name" value="Arginase/deacetylase"/>
    <property type="match status" value="1"/>
</dbReference>
<dbReference type="InterPro" id="IPR023801">
    <property type="entry name" value="His_deacetylse_dom"/>
</dbReference>
<dbReference type="InterPro" id="IPR023696">
    <property type="entry name" value="Ureohydrolase_dom_sf"/>
</dbReference>
<dbReference type="InterPro" id="IPR037138">
    <property type="entry name" value="His_deacetylse_dom_sf"/>
</dbReference>
<feature type="domain" description="Histone deacetylase" evidence="6">
    <location>
        <begin position="26"/>
        <end position="335"/>
    </location>
</feature>
<evidence type="ECO:0000256" key="3">
    <source>
        <dbReference type="ARBA" id="ARBA00022723"/>
    </source>
</evidence>
<dbReference type="Proteomes" id="UP000553948">
    <property type="component" value="Unassembled WGS sequence"/>
</dbReference>
<evidence type="ECO:0000313" key="8">
    <source>
        <dbReference type="Proteomes" id="UP000553948"/>
    </source>
</evidence>
<evidence type="ECO:0000256" key="1">
    <source>
        <dbReference type="ARBA" id="ARBA00001947"/>
    </source>
</evidence>
<protein>
    <submittedName>
        <fullName evidence="7">Histone deacetylase family protein</fullName>
    </submittedName>
</protein>
<evidence type="ECO:0000256" key="5">
    <source>
        <dbReference type="ARBA" id="ARBA00022833"/>
    </source>
</evidence>
<dbReference type="PANTHER" id="PTHR10625:SF17">
    <property type="entry name" value="HISTONE DEACETYLASE 8"/>
    <property type="match status" value="1"/>
</dbReference>
<dbReference type="EMBL" id="JACGDG010000004">
    <property type="protein sequence ID" value="MBA6115222.1"/>
    <property type="molecule type" value="Genomic_DNA"/>
</dbReference>
<evidence type="ECO:0000313" key="7">
    <source>
        <dbReference type="EMBL" id="MBA6115222.1"/>
    </source>
</evidence>
<dbReference type="Gene3D" id="3.40.800.20">
    <property type="entry name" value="Histone deacetylase domain"/>
    <property type="match status" value="1"/>
</dbReference>
<evidence type="ECO:0000259" key="6">
    <source>
        <dbReference type="Pfam" id="PF00850"/>
    </source>
</evidence>
<comment type="cofactor">
    <cofactor evidence="1">
        <name>Zn(2+)</name>
        <dbReference type="ChEBI" id="CHEBI:29105"/>
    </cofactor>
</comment>
<dbReference type="CDD" id="cd10001">
    <property type="entry name" value="HDAC_classII_APAH"/>
    <property type="match status" value="1"/>
</dbReference>
<gene>
    <name evidence="7" type="ORF">H4C47_05725</name>
</gene>
<comment type="caution">
    <text evidence="7">The sequence shown here is derived from an EMBL/GenBank/DDBJ whole genome shotgun (WGS) entry which is preliminary data.</text>
</comment>
<dbReference type="AlphaFoldDB" id="A0A7W2KYV2"/>